<dbReference type="GO" id="GO:0015171">
    <property type="term" value="F:amino acid transmembrane transporter activity"/>
    <property type="evidence" value="ECO:0007669"/>
    <property type="project" value="TreeGrafter"/>
</dbReference>
<evidence type="ECO:0000313" key="12">
    <source>
        <dbReference type="Proteomes" id="UP001147782"/>
    </source>
</evidence>
<evidence type="ECO:0000256" key="3">
    <source>
        <dbReference type="ARBA" id="ARBA00022692"/>
    </source>
</evidence>
<dbReference type="InterPro" id="IPR017930">
    <property type="entry name" value="Myb_dom"/>
</dbReference>
<evidence type="ECO:0000256" key="5">
    <source>
        <dbReference type="ARBA" id="ARBA00022989"/>
    </source>
</evidence>
<comment type="caution">
    <text evidence="11">The sequence shown here is derived from an EMBL/GenBank/DDBJ whole genome shotgun (WGS) entry which is preliminary data.</text>
</comment>
<evidence type="ECO:0000256" key="4">
    <source>
        <dbReference type="ARBA" id="ARBA00022970"/>
    </source>
</evidence>
<dbReference type="InterPro" id="IPR001005">
    <property type="entry name" value="SANT/Myb"/>
</dbReference>
<dbReference type="GO" id="GO:0016020">
    <property type="term" value="C:membrane"/>
    <property type="evidence" value="ECO:0007669"/>
    <property type="project" value="UniProtKB-SubCell"/>
</dbReference>
<keyword evidence="3 8" id="KW-0812">Transmembrane</keyword>
<evidence type="ECO:0000259" key="9">
    <source>
        <dbReference type="PROSITE" id="PS50090"/>
    </source>
</evidence>
<evidence type="ECO:0000256" key="8">
    <source>
        <dbReference type="SAM" id="Phobius"/>
    </source>
</evidence>
<organism evidence="11 12">
    <name type="scientific">Penicillium cataractarum</name>
    <dbReference type="NCBI Taxonomy" id="2100454"/>
    <lineage>
        <taxon>Eukaryota</taxon>
        <taxon>Fungi</taxon>
        <taxon>Dikarya</taxon>
        <taxon>Ascomycota</taxon>
        <taxon>Pezizomycotina</taxon>
        <taxon>Eurotiomycetes</taxon>
        <taxon>Eurotiomycetidae</taxon>
        <taxon>Eurotiales</taxon>
        <taxon>Aspergillaceae</taxon>
        <taxon>Penicillium</taxon>
    </lineage>
</organism>
<dbReference type="Gene3D" id="1.20.1740.10">
    <property type="entry name" value="Amino acid/polyamine transporter I"/>
    <property type="match status" value="1"/>
</dbReference>
<gene>
    <name evidence="11" type="ORF">N7496_012052</name>
</gene>
<keyword evidence="5 8" id="KW-1133">Transmembrane helix</keyword>
<feature type="region of interest" description="Disordered" evidence="7">
    <location>
        <begin position="253"/>
        <end position="308"/>
    </location>
</feature>
<reference evidence="11" key="1">
    <citation type="submission" date="2022-11" db="EMBL/GenBank/DDBJ databases">
        <authorList>
            <person name="Petersen C."/>
        </authorList>
    </citation>
    <scope>NUCLEOTIDE SEQUENCE</scope>
    <source>
        <strain evidence="11">IBT 29864</strain>
    </source>
</reference>
<feature type="region of interest" description="Disordered" evidence="7">
    <location>
        <begin position="409"/>
        <end position="477"/>
    </location>
</feature>
<proteinExistence type="predicted"/>
<feature type="compositionally biased region" description="Polar residues" evidence="7">
    <location>
        <begin position="447"/>
        <end position="477"/>
    </location>
</feature>
<dbReference type="PROSITE" id="PS00218">
    <property type="entry name" value="AMINO_ACID_PERMEASE_1"/>
    <property type="match status" value="1"/>
</dbReference>
<feature type="domain" description="HTH myb-type" evidence="10">
    <location>
        <begin position="203"/>
        <end position="249"/>
    </location>
</feature>
<sequence length="477" mass="52613">MMAIGGVIGPGYFMGMGTGLSTAGPAGLLICFAIVGLLLWFVIQSLGELGSFIAVSGSFAHYSARFIDPAWGFALGWNYFLLWAGIIMAEYNNLGLVLSYWETDMPRWGWILVFWVVLGDRRGKDSKWAEISKRLPGRTNKDCRKRWFHSLDPALRRGRWTKEEDEILLAAHQRLGPAWKEIALLIEGRDILNPLAKDRLKDWSPEEDQYLTAKVNELGHRWATIAAGLPGRPPLTCRNRWRRLSKDLSNMSGLSSAELTSSPDALPSSASTSTPRDYDSLSSQAMDTQTPSDSHRLESDFTNLSPGVSENPALSPLFSIGDISSSVLGNPPKHQVPLVSHAFNHSHNHENIHEIDPKRSNTTPLTNTAGHNVPFPGQPPRPVTLPQQEDYYDCDSLWELLNSVDGNSGNVSSIFPTQETQAEPQDSMPGIQDNQRTSIEEAAILQVLSSTRDPSSMPNDALSTINAERATGPSQNK</sequence>
<keyword evidence="12" id="KW-1185">Reference proteome</keyword>
<feature type="compositionally biased region" description="Polar residues" evidence="7">
    <location>
        <begin position="253"/>
        <end position="292"/>
    </location>
</feature>
<feature type="domain" description="HTH myb-type" evidence="10">
    <location>
        <begin position="127"/>
        <end position="147"/>
    </location>
</feature>
<dbReference type="AlphaFoldDB" id="A0A9W9RHY3"/>
<evidence type="ECO:0000256" key="2">
    <source>
        <dbReference type="ARBA" id="ARBA00022448"/>
    </source>
</evidence>
<keyword evidence="2" id="KW-0813">Transport</keyword>
<dbReference type="Proteomes" id="UP001147782">
    <property type="component" value="Unassembled WGS sequence"/>
</dbReference>
<evidence type="ECO:0000256" key="1">
    <source>
        <dbReference type="ARBA" id="ARBA00004141"/>
    </source>
</evidence>
<reference evidence="11" key="2">
    <citation type="journal article" date="2023" name="IMA Fungus">
        <title>Comparative genomic study of the Penicillium genus elucidates a diverse pangenome and 15 lateral gene transfer events.</title>
        <authorList>
            <person name="Petersen C."/>
            <person name="Sorensen T."/>
            <person name="Nielsen M.R."/>
            <person name="Sondergaard T.E."/>
            <person name="Sorensen J.L."/>
            <person name="Fitzpatrick D.A."/>
            <person name="Frisvad J.C."/>
            <person name="Nielsen K.L."/>
        </authorList>
    </citation>
    <scope>NUCLEOTIDE SEQUENCE</scope>
    <source>
        <strain evidence="11">IBT 29864</strain>
    </source>
</reference>
<feature type="domain" description="HTH myb-type" evidence="10">
    <location>
        <begin position="152"/>
        <end position="189"/>
    </location>
</feature>
<dbReference type="PANTHER" id="PTHR43341:SF26">
    <property type="entry name" value="GENERAL AMINO ACID PERMEASE AGP3"/>
    <property type="match status" value="1"/>
</dbReference>
<dbReference type="PANTHER" id="PTHR43341">
    <property type="entry name" value="AMINO ACID PERMEASE"/>
    <property type="match status" value="1"/>
</dbReference>
<dbReference type="Gene3D" id="1.10.10.60">
    <property type="entry name" value="Homeodomain-like"/>
    <property type="match status" value="3"/>
</dbReference>
<name>A0A9W9RHY3_9EURO</name>
<dbReference type="Pfam" id="PF00324">
    <property type="entry name" value="AA_permease"/>
    <property type="match status" value="1"/>
</dbReference>
<feature type="domain" description="Myb-like" evidence="9">
    <location>
        <begin position="123"/>
        <end position="151"/>
    </location>
</feature>
<dbReference type="EMBL" id="JAPZBS010000009">
    <property type="protein sequence ID" value="KAJ5359639.1"/>
    <property type="molecule type" value="Genomic_DNA"/>
</dbReference>
<dbReference type="InterPro" id="IPR004841">
    <property type="entry name" value="AA-permease/SLC12A_dom"/>
</dbReference>
<evidence type="ECO:0000313" key="11">
    <source>
        <dbReference type="EMBL" id="KAJ5359639.1"/>
    </source>
</evidence>
<dbReference type="GeneID" id="81444144"/>
<evidence type="ECO:0000256" key="7">
    <source>
        <dbReference type="SAM" id="MobiDB-lite"/>
    </source>
</evidence>
<dbReference type="CDD" id="cd00167">
    <property type="entry name" value="SANT"/>
    <property type="match status" value="2"/>
</dbReference>
<protein>
    <submittedName>
        <fullName evidence="11">Uncharacterized protein</fullName>
    </submittedName>
</protein>
<feature type="domain" description="Myb-like" evidence="9">
    <location>
        <begin position="152"/>
        <end position="245"/>
    </location>
</feature>
<dbReference type="Pfam" id="PF00249">
    <property type="entry name" value="Myb_DNA-binding"/>
    <property type="match status" value="3"/>
</dbReference>
<dbReference type="PROSITE" id="PS50090">
    <property type="entry name" value="MYB_LIKE"/>
    <property type="match status" value="2"/>
</dbReference>
<feature type="transmembrane region" description="Helical" evidence="8">
    <location>
        <begin position="12"/>
        <end position="43"/>
    </location>
</feature>
<dbReference type="InterPro" id="IPR009057">
    <property type="entry name" value="Homeodomain-like_sf"/>
</dbReference>
<dbReference type="RefSeq" id="XP_056550925.1">
    <property type="nucleotide sequence ID" value="XM_056704965.1"/>
</dbReference>
<dbReference type="InterPro" id="IPR050524">
    <property type="entry name" value="APC_YAT"/>
</dbReference>
<keyword evidence="4" id="KW-0029">Amino-acid transport</keyword>
<keyword evidence="6 8" id="KW-0472">Membrane</keyword>
<dbReference type="SUPFAM" id="SSF46689">
    <property type="entry name" value="Homeodomain-like"/>
    <property type="match status" value="2"/>
</dbReference>
<accession>A0A9W9RHY3</accession>
<dbReference type="SMART" id="SM00717">
    <property type="entry name" value="SANT"/>
    <property type="match status" value="3"/>
</dbReference>
<dbReference type="PROSITE" id="PS51294">
    <property type="entry name" value="HTH_MYB"/>
    <property type="match status" value="3"/>
</dbReference>
<dbReference type="OrthoDB" id="2143914at2759"/>
<evidence type="ECO:0000256" key="6">
    <source>
        <dbReference type="ARBA" id="ARBA00023136"/>
    </source>
</evidence>
<evidence type="ECO:0000259" key="10">
    <source>
        <dbReference type="PROSITE" id="PS51294"/>
    </source>
</evidence>
<comment type="subcellular location">
    <subcellularLocation>
        <location evidence="1">Membrane</location>
        <topology evidence="1">Multi-pass membrane protein</topology>
    </subcellularLocation>
</comment>
<dbReference type="InterPro" id="IPR004840">
    <property type="entry name" value="Amino_acid_permease_CS"/>
</dbReference>
<feature type="compositionally biased region" description="Polar residues" evidence="7">
    <location>
        <begin position="414"/>
        <end position="424"/>
    </location>
</feature>